<feature type="region of interest" description="Disordered" evidence="1">
    <location>
        <begin position="22"/>
        <end position="46"/>
    </location>
</feature>
<comment type="caution">
    <text evidence="2">The sequence shown here is derived from an EMBL/GenBank/DDBJ whole genome shotgun (WGS) entry which is preliminary data.</text>
</comment>
<accession>U2YM99</accession>
<evidence type="ECO:0000256" key="1">
    <source>
        <dbReference type="SAM" id="MobiDB-lite"/>
    </source>
</evidence>
<dbReference type="EMBL" id="BATB01000033">
    <property type="protein sequence ID" value="GAD56291.1"/>
    <property type="molecule type" value="Genomic_DNA"/>
</dbReference>
<evidence type="ECO:0000313" key="2">
    <source>
        <dbReference type="EMBL" id="GAD56291.1"/>
    </source>
</evidence>
<evidence type="ECO:0000313" key="3">
    <source>
        <dbReference type="Proteomes" id="UP000016566"/>
    </source>
</evidence>
<dbReference type="Proteomes" id="UP000016566">
    <property type="component" value="Unassembled WGS sequence"/>
</dbReference>
<sequence length="46" mass="4904">MVRRRSLCLRTTSIVEAKTPHMAMTPQAENGVGDANSNASITSGGW</sequence>
<organism evidence="2 3">
    <name type="scientific">Limimaricola cinnabarinus LL-001</name>
    <dbReference type="NCBI Taxonomy" id="1337093"/>
    <lineage>
        <taxon>Bacteria</taxon>
        <taxon>Pseudomonadati</taxon>
        <taxon>Pseudomonadota</taxon>
        <taxon>Alphaproteobacteria</taxon>
        <taxon>Rhodobacterales</taxon>
        <taxon>Paracoccaceae</taxon>
        <taxon>Limimaricola</taxon>
    </lineage>
</organism>
<dbReference type="AlphaFoldDB" id="U2YM99"/>
<reference evidence="2" key="1">
    <citation type="journal article" date="2013" name="Genome Announc.">
        <title>Draft Genome Sequence of Loktanella cinnabarina LL-001T, Isolated from Deep-Sea Floor Sediment.</title>
        <authorList>
            <person name="Nishi S."/>
            <person name="Tsubouchi T."/>
            <person name="Takaki Y."/>
            <person name="Koyanagi R."/>
            <person name="Satoh N."/>
            <person name="Maruyama T."/>
            <person name="Hatada Y."/>
        </authorList>
    </citation>
    <scope>NUCLEOTIDE SEQUENCE [LARGE SCALE GENOMIC DNA]</scope>
    <source>
        <strain evidence="2">LL-001</strain>
    </source>
</reference>
<keyword evidence="3" id="KW-1185">Reference proteome</keyword>
<gene>
    <name evidence="2" type="ORF">MBELCI_2343</name>
</gene>
<feature type="compositionally biased region" description="Polar residues" evidence="1">
    <location>
        <begin position="35"/>
        <end position="46"/>
    </location>
</feature>
<protein>
    <submittedName>
        <fullName evidence="2">Uncharacterized protein</fullName>
    </submittedName>
</protein>
<proteinExistence type="predicted"/>
<name>U2YM99_9RHOB</name>